<evidence type="ECO:0000256" key="4">
    <source>
        <dbReference type="ARBA" id="ARBA00022597"/>
    </source>
</evidence>
<gene>
    <name evidence="10" type="ORF">R54876_GBNLAHCA_00560</name>
</gene>
<evidence type="ECO:0000256" key="2">
    <source>
        <dbReference type="ARBA" id="ARBA00022448"/>
    </source>
</evidence>
<evidence type="ECO:0000256" key="8">
    <source>
        <dbReference type="SAM" id="Phobius"/>
    </source>
</evidence>
<evidence type="ECO:0000256" key="3">
    <source>
        <dbReference type="ARBA" id="ARBA00022475"/>
    </source>
</evidence>
<organism evidence="10 11">
    <name type="scientific">Eupransor demetentiae</name>
    <dbReference type="NCBI Taxonomy" id="3109584"/>
    <lineage>
        <taxon>Bacteria</taxon>
        <taxon>Bacillati</taxon>
        <taxon>Bacillota</taxon>
        <taxon>Bacilli</taxon>
        <taxon>Lactobacillales</taxon>
        <taxon>Lactobacillaceae</taxon>
        <taxon>Eupransor</taxon>
    </lineage>
</organism>
<accession>A0ABP0ES49</accession>
<evidence type="ECO:0000256" key="5">
    <source>
        <dbReference type="ARBA" id="ARBA00022692"/>
    </source>
</evidence>
<keyword evidence="4" id="KW-0762">Sugar transport</keyword>
<feature type="transmembrane region" description="Helical" evidence="8">
    <location>
        <begin position="231"/>
        <end position="262"/>
    </location>
</feature>
<feature type="transmembrane region" description="Helical" evidence="8">
    <location>
        <begin position="97"/>
        <end position="120"/>
    </location>
</feature>
<reference evidence="10 11" key="1">
    <citation type="submission" date="2024-01" db="EMBL/GenBank/DDBJ databases">
        <authorList>
            <person name="Botero Cardona J."/>
        </authorList>
    </citation>
    <scope>NUCLEOTIDE SEQUENCE [LARGE SCALE GENOMIC DNA]</scope>
    <source>
        <strain evidence="10 11">LMG 33000</strain>
    </source>
</reference>
<feature type="transmembrane region" description="Helical" evidence="8">
    <location>
        <begin position="34"/>
        <end position="56"/>
    </location>
</feature>
<protein>
    <submittedName>
        <fullName evidence="10">PTS_EIIC_2 domain (Does not regulate perfringolysin expression) (PfoR)</fullName>
    </submittedName>
</protein>
<evidence type="ECO:0000256" key="7">
    <source>
        <dbReference type="ARBA" id="ARBA00023136"/>
    </source>
</evidence>
<feature type="transmembrane region" description="Helical" evidence="8">
    <location>
        <begin position="132"/>
        <end position="156"/>
    </location>
</feature>
<feature type="transmembrane region" description="Helical" evidence="8">
    <location>
        <begin position="346"/>
        <end position="367"/>
    </location>
</feature>
<dbReference type="Pfam" id="PF13303">
    <property type="entry name" value="PTS_EIIC_2"/>
    <property type="match status" value="1"/>
</dbReference>
<evidence type="ECO:0000256" key="1">
    <source>
        <dbReference type="ARBA" id="ARBA00004651"/>
    </source>
</evidence>
<proteinExistence type="predicted"/>
<evidence type="ECO:0000313" key="10">
    <source>
        <dbReference type="EMBL" id="CAK8054001.1"/>
    </source>
</evidence>
<dbReference type="EMBL" id="CAWVOH010000001">
    <property type="protein sequence ID" value="CAK8054001.1"/>
    <property type="molecule type" value="Genomic_DNA"/>
</dbReference>
<keyword evidence="7 8" id="KW-0472">Membrane</keyword>
<feature type="transmembrane region" description="Helical" evidence="8">
    <location>
        <begin position="168"/>
        <end position="189"/>
    </location>
</feature>
<keyword evidence="2" id="KW-0813">Transport</keyword>
<dbReference type="InterPro" id="IPR003352">
    <property type="entry name" value="PTS_EIIC"/>
</dbReference>
<evidence type="ECO:0000259" key="9">
    <source>
        <dbReference type="Pfam" id="PF13303"/>
    </source>
</evidence>
<dbReference type="Proteomes" id="UP001314241">
    <property type="component" value="Unassembled WGS sequence"/>
</dbReference>
<comment type="subcellular location">
    <subcellularLocation>
        <location evidence="1">Cell membrane</location>
        <topology evidence="1">Multi-pass membrane protein</topology>
    </subcellularLocation>
</comment>
<evidence type="ECO:0000256" key="6">
    <source>
        <dbReference type="ARBA" id="ARBA00022989"/>
    </source>
</evidence>
<comment type="caution">
    <text evidence="10">The sequence shown here is derived from an EMBL/GenBank/DDBJ whole genome shotgun (WGS) entry which is preliminary data.</text>
</comment>
<evidence type="ECO:0000313" key="11">
    <source>
        <dbReference type="Proteomes" id="UP001314241"/>
    </source>
</evidence>
<feature type="transmembrane region" description="Helical" evidence="8">
    <location>
        <begin position="68"/>
        <end position="91"/>
    </location>
</feature>
<keyword evidence="5 8" id="KW-0812">Transmembrane</keyword>
<sequence>MDVTRNPNPNLQDFEEATRVALHSAPSKQDTREMVYNTLAAVSNAVLVTLGMGLLLQTMATFIHWGPMAQFGAITKVMLPAAFGATIASQMKSNTMVLVSAMAASTVGANAVFFSSAGMAATTATGFTGMQAAGSTIITTGQPISAVLAGVVAVLFGNWISGKTPLDMVLVPASTVLVGTISGYYLAIFTTPILEGMGKGIVATVNFSPVFGTAIVAVAFAILLVTPSSSAALAIAIGATGITSPIAAGAMVIGTTAMYAGFPAMSFHENKIGAVIAQGLVTPKIQFPNIVKNPIIIVPPLVAAAVTAPISTIIFHLTVPYAMAGIGLNSLIVPLALLAQNPMICVVYVIAGVVVSFAISFVMYWAFRKAGWIKPGDMHLELI</sequence>
<keyword evidence="6 8" id="KW-1133">Transmembrane helix</keyword>
<feature type="domain" description="Phosphotransferase system EIIC" evidence="9">
    <location>
        <begin position="37"/>
        <end position="380"/>
    </location>
</feature>
<keyword evidence="11" id="KW-1185">Reference proteome</keyword>
<name>A0ABP0ES49_9LACO</name>
<feature type="transmembrane region" description="Helical" evidence="8">
    <location>
        <begin position="321"/>
        <end position="339"/>
    </location>
</feature>
<keyword evidence="3" id="KW-1003">Cell membrane</keyword>
<feature type="transmembrane region" description="Helical" evidence="8">
    <location>
        <begin position="201"/>
        <end position="225"/>
    </location>
</feature>